<dbReference type="OrthoDB" id="10250730at2759"/>
<name>A0A9W9SGN6_9EURO</name>
<dbReference type="PANTHER" id="PTHR42978">
    <property type="entry name" value="QUORUM-QUENCHING LACTONASE YTNP-RELATED-RELATED"/>
    <property type="match status" value="1"/>
</dbReference>
<dbReference type="EMBL" id="JAPZBS010000004">
    <property type="protein sequence ID" value="KAJ5378261.1"/>
    <property type="molecule type" value="Genomic_DNA"/>
</dbReference>
<evidence type="ECO:0000256" key="5">
    <source>
        <dbReference type="ARBA" id="ARBA00022833"/>
    </source>
</evidence>
<reference evidence="7" key="1">
    <citation type="submission" date="2022-11" db="EMBL/GenBank/DDBJ databases">
        <authorList>
            <person name="Petersen C."/>
        </authorList>
    </citation>
    <scope>NUCLEOTIDE SEQUENCE</scope>
    <source>
        <strain evidence="7">IBT 29864</strain>
    </source>
</reference>
<dbReference type="Gene3D" id="3.60.15.10">
    <property type="entry name" value="Ribonuclease Z/Hydroxyacylglutathione hydrolase-like"/>
    <property type="match status" value="1"/>
</dbReference>
<dbReference type="Proteomes" id="UP001147782">
    <property type="component" value="Unassembled WGS sequence"/>
</dbReference>
<dbReference type="InterPro" id="IPR036866">
    <property type="entry name" value="RibonucZ/Hydroxyglut_hydro"/>
</dbReference>
<keyword evidence="4" id="KW-0378">Hydrolase</keyword>
<gene>
    <name evidence="7" type="ORF">N7496_005670</name>
</gene>
<reference evidence="7" key="2">
    <citation type="journal article" date="2023" name="IMA Fungus">
        <title>Comparative genomic study of the Penicillium genus elucidates a diverse pangenome and 15 lateral gene transfer events.</title>
        <authorList>
            <person name="Petersen C."/>
            <person name="Sorensen T."/>
            <person name="Nielsen M.R."/>
            <person name="Sondergaard T.E."/>
            <person name="Sorensen J.L."/>
            <person name="Fitzpatrick D.A."/>
            <person name="Frisvad J.C."/>
            <person name="Nielsen K.L."/>
        </authorList>
    </citation>
    <scope>NUCLEOTIDE SEQUENCE</scope>
    <source>
        <strain evidence="7">IBT 29864</strain>
    </source>
</reference>
<dbReference type="InterPro" id="IPR051013">
    <property type="entry name" value="MBL_superfamily_lactonases"/>
</dbReference>
<dbReference type="SUPFAM" id="SSF56281">
    <property type="entry name" value="Metallo-hydrolase/oxidoreductase"/>
    <property type="match status" value="1"/>
</dbReference>
<evidence type="ECO:0000256" key="2">
    <source>
        <dbReference type="ARBA" id="ARBA00007749"/>
    </source>
</evidence>
<comment type="cofactor">
    <cofactor evidence="1">
        <name>Zn(2+)</name>
        <dbReference type="ChEBI" id="CHEBI:29105"/>
    </cofactor>
</comment>
<evidence type="ECO:0000313" key="7">
    <source>
        <dbReference type="EMBL" id="KAJ5378261.1"/>
    </source>
</evidence>
<evidence type="ECO:0000259" key="6">
    <source>
        <dbReference type="SMART" id="SM00849"/>
    </source>
</evidence>
<dbReference type="InterPro" id="IPR001279">
    <property type="entry name" value="Metallo-B-lactamas"/>
</dbReference>
<dbReference type="Pfam" id="PF00753">
    <property type="entry name" value="Lactamase_B"/>
    <property type="match status" value="1"/>
</dbReference>
<evidence type="ECO:0000313" key="8">
    <source>
        <dbReference type="Proteomes" id="UP001147782"/>
    </source>
</evidence>
<dbReference type="GO" id="GO:0046872">
    <property type="term" value="F:metal ion binding"/>
    <property type="evidence" value="ECO:0007669"/>
    <property type="project" value="UniProtKB-KW"/>
</dbReference>
<accession>A0A9W9SGN6</accession>
<comment type="similarity">
    <text evidence="2">Belongs to the metallo-beta-lactamase superfamily.</text>
</comment>
<dbReference type="GO" id="GO:0016787">
    <property type="term" value="F:hydrolase activity"/>
    <property type="evidence" value="ECO:0007669"/>
    <property type="project" value="UniProtKB-KW"/>
</dbReference>
<organism evidence="7 8">
    <name type="scientific">Penicillium cataractarum</name>
    <dbReference type="NCBI Taxonomy" id="2100454"/>
    <lineage>
        <taxon>Eukaryota</taxon>
        <taxon>Fungi</taxon>
        <taxon>Dikarya</taxon>
        <taxon>Ascomycota</taxon>
        <taxon>Pezizomycotina</taxon>
        <taxon>Eurotiomycetes</taxon>
        <taxon>Eurotiomycetidae</taxon>
        <taxon>Eurotiales</taxon>
        <taxon>Aspergillaceae</taxon>
        <taxon>Penicillium</taxon>
    </lineage>
</organism>
<evidence type="ECO:0000256" key="1">
    <source>
        <dbReference type="ARBA" id="ARBA00001947"/>
    </source>
</evidence>
<dbReference type="CDD" id="cd07729">
    <property type="entry name" value="AHL_lactonase_MBL-fold"/>
    <property type="match status" value="1"/>
</dbReference>
<proteinExistence type="inferred from homology"/>
<keyword evidence="3" id="KW-0479">Metal-binding</keyword>
<sequence>MNSSVHQLVKASIPAYACPEGTKMHILNLGSLNVDEGWLLLGVNSSSVSNPSPQNKRRDLMIIAGLIEHPEMGLVLFETGCADDITKVCHSYTVPSTLIVKWGHEALDLFPRIQYGAAHRLPAAIEATGNSIDDVKAIIMGHLHLDHAGGLEYFRNTGVPIYVHEEEFKHACWAAGTNSDGGLYLGEYLDIDGCLNWQTFNDSQLDLATGLTLYHCPGHTPGLCILQINLSKNGTFIWTTDQYHIKENFEQNHAHGWLLRDYRSWVDSGKFIRRLQKTFSATLIFGHDFSVADGLIKAQKYYE</sequence>
<feature type="domain" description="Metallo-beta-lactamase" evidence="6">
    <location>
        <begin position="61"/>
        <end position="287"/>
    </location>
</feature>
<evidence type="ECO:0000256" key="3">
    <source>
        <dbReference type="ARBA" id="ARBA00022723"/>
    </source>
</evidence>
<dbReference type="AlphaFoldDB" id="A0A9W9SGN6"/>
<dbReference type="PANTHER" id="PTHR42978:SF2">
    <property type="entry name" value="102 KBASES UNSTABLE REGION: FROM 1 TO 119443"/>
    <property type="match status" value="1"/>
</dbReference>
<keyword evidence="8" id="KW-1185">Reference proteome</keyword>
<evidence type="ECO:0000256" key="4">
    <source>
        <dbReference type="ARBA" id="ARBA00022801"/>
    </source>
</evidence>
<dbReference type="GeneID" id="81437778"/>
<comment type="caution">
    <text evidence="7">The sequence shown here is derived from an EMBL/GenBank/DDBJ whole genome shotgun (WGS) entry which is preliminary data.</text>
</comment>
<dbReference type="SMART" id="SM00849">
    <property type="entry name" value="Lactamase_B"/>
    <property type="match status" value="1"/>
</dbReference>
<dbReference type="RefSeq" id="XP_056557124.1">
    <property type="nucleotide sequence ID" value="XM_056698599.1"/>
</dbReference>
<keyword evidence="5" id="KW-0862">Zinc</keyword>
<protein>
    <recommendedName>
        <fullName evidence="6">Metallo-beta-lactamase domain-containing protein</fullName>
    </recommendedName>
</protein>